<gene>
    <name evidence="1" type="ORF">FHS68_004615</name>
</gene>
<protein>
    <submittedName>
        <fullName evidence="1">Uncharacterized protein</fullName>
    </submittedName>
</protein>
<keyword evidence="2" id="KW-1185">Reference proteome</keyword>
<dbReference type="RefSeq" id="WP_167275217.1">
    <property type="nucleotide sequence ID" value="NZ_JAASQJ010000005.1"/>
</dbReference>
<comment type="caution">
    <text evidence="1">The sequence shown here is derived from an EMBL/GenBank/DDBJ whole genome shotgun (WGS) entry which is preliminary data.</text>
</comment>
<accession>A0ABX0UR29</accession>
<name>A0ABX0UR29_9BACT</name>
<sequence length="319" mass="36841">MNKEEFSKALKNTLFAKLNITFKIKTVKPEQIVLLKISTPNYSQVVDWYVDGNGNIPDAEDRLSDIITTVSDLLYQSEYSKLKREIREIAAACAYYAQNCKIGITHPNDYSGKCTKEELAIIGCQLFILRAHEHFKTLSTLSDTHSHEDFYRFEFSINVILRSCILDSLLMSAWVKDKSRVSKFIRDLIVSSYLMTPSGLSAVRDKEIMNGANYFNVGCKKDINNNRKKKILNHVSTNGFIEYLKGSNHIKSFRGLYDMYSKFDHFSPIPYLHFLERPVIEKISIHRDSFHFVKHALSQMLIKRRDPLMNTFCDILGLP</sequence>
<dbReference type="Proteomes" id="UP001179181">
    <property type="component" value="Unassembled WGS sequence"/>
</dbReference>
<dbReference type="EMBL" id="JAASQJ010000005">
    <property type="protein sequence ID" value="NIJ55426.1"/>
    <property type="molecule type" value="Genomic_DNA"/>
</dbReference>
<reference evidence="1 2" key="1">
    <citation type="submission" date="2020-03" db="EMBL/GenBank/DDBJ databases">
        <title>Genomic Encyclopedia of Type Strains, Phase IV (KMG-IV): sequencing the most valuable type-strain genomes for metagenomic binning, comparative biology and taxonomic classification.</title>
        <authorList>
            <person name="Goeker M."/>
        </authorList>
    </citation>
    <scope>NUCLEOTIDE SEQUENCE [LARGE SCALE GENOMIC DNA]</scope>
    <source>
        <strain evidence="1 2">DSM 102865</strain>
    </source>
</reference>
<evidence type="ECO:0000313" key="1">
    <source>
        <dbReference type="EMBL" id="NIJ55426.1"/>
    </source>
</evidence>
<organism evidence="1 2">
    <name type="scientific">Dyadobacter arcticus</name>
    <dbReference type="NCBI Taxonomy" id="1078754"/>
    <lineage>
        <taxon>Bacteria</taxon>
        <taxon>Pseudomonadati</taxon>
        <taxon>Bacteroidota</taxon>
        <taxon>Cytophagia</taxon>
        <taxon>Cytophagales</taxon>
        <taxon>Spirosomataceae</taxon>
        <taxon>Dyadobacter</taxon>
    </lineage>
</organism>
<evidence type="ECO:0000313" key="2">
    <source>
        <dbReference type="Proteomes" id="UP001179181"/>
    </source>
</evidence>
<proteinExistence type="predicted"/>